<dbReference type="Proteomes" id="UP001055102">
    <property type="component" value="Unassembled WGS sequence"/>
</dbReference>
<keyword evidence="2" id="KW-0732">Signal</keyword>
<organism evidence="3 4">
    <name type="scientific">Methylobacterium jeotgali</name>
    <dbReference type="NCBI Taxonomy" id="381630"/>
    <lineage>
        <taxon>Bacteria</taxon>
        <taxon>Pseudomonadati</taxon>
        <taxon>Pseudomonadota</taxon>
        <taxon>Alphaproteobacteria</taxon>
        <taxon>Hyphomicrobiales</taxon>
        <taxon>Methylobacteriaceae</taxon>
        <taxon>Methylobacterium</taxon>
    </lineage>
</organism>
<reference evidence="3" key="2">
    <citation type="submission" date="2021-08" db="EMBL/GenBank/DDBJ databases">
        <authorList>
            <person name="Tani A."/>
            <person name="Ola A."/>
            <person name="Ogura Y."/>
            <person name="Katsura K."/>
            <person name="Hayashi T."/>
        </authorList>
    </citation>
    <scope>NUCLEOTIDE SEQUENCE</scope>
    <source>
        <strain evidence="3">LMG 23639</strain>
    </source>
</reference>
<dbReference type="EMBL" id="BPQR01000015">
    <property type="protein sequence ID" value="GJE05656.1"/>
    <property type="molecule type" value="Genomic_DNA"/>
</dbReference>
<gene>
    <name evidence="3" type="ORF">AOPFMNJM_0960</name>
</gene>
<evidence type="ECO:0000256" key="2">
    <source>
        <dbReference type="SAM" id="SignalP"/>
    </source>
</evidence>
<sequence>MNAPFRLTLLLASSLGGFAVAPIQAADATLTPGRPLLTTGVAEHWRLRPAAPVPVPTAQPFRNERPAGPIPDERRNVRLVYPALVENR</sequence>
<feature type="signal peptide" evidence="2">
    <location>
        <begin position="1"/>
        <end position="25"/>
    </location>
</feature>
<keyword evidence="4" id="KW-1185">Reference proteome</keyword>
<reference evidence="3" key="1">
    <citation type="journal article" date="2021" name="Front. Microbiol.">
        <title>Comprehensive Comparative Genomics and Phenotyping of Methylobacterium Species.</title>
        <authorList>
            <person name="Alessa O."/>
            <person name="Ogura Y."/>
            <person name="Fujitani Y."/>
            <person name="Takami H."/>
            <person name="Hayashi T."/>
            <person name="Sahin N."/>
            <person name="Tani A."/>
        </authorList>
    </citation>
    <scope>NUCLEOTIDE SEQUENCE</scope>
    <source>
        <strain evidence="3">LMG 23639</strain>
    </source>
</reference>
<feature type="region of interest" description="Disordered" evidence="1">
    <location>
        <begin position="52"/>
        <end position="73"/>
    </location>
</feature>
<evidence type="ECO:0000313" key="4">
    <source>
        <dbReference type="Proteomes" id="UP001055102"/>
    </source>
</evidence>
<evidence type="ECO:0000256" key="1">
    <source>
        <dbReference type="SAM" id="MobiDB-lite"/>
    </source>
</evidence>
<feature type="chain" id="PRO_5046383761" evidence="2">
    <location>
        <begin position="26"/>
        <end position="88"/>
    </location>
</feature>
<comment type="caution">
    <text evidence="3">The sequence shown here is derived from an EMBL/GenBank/DDBJ whole genome shotgun (WGS) entry which is preliminary data.</text>
</comment>
<protein>
    <submittedName>
        <fullName evidence="3">Uncharacterized protein</fullName>
    </submittedName>
</protein>
<name>A0ABQ4STV3_9HYPH</name>
<dbReference type="RefSeq" id="WP_238274339.1">
    <property type="nucleotide sequence ID" value="NZ_BPQR01000015.1"/>
</dbReference>
<evidence type="ECO:0000313" key="3">
    <source>
        <dbReference type="EMBL" id="GJE05656.1"/>
    </source>
</evidence>
<accession>A0ABQ4STV3</accession>
<proteinExistence type="predicted"/>